<dbReference type="Proteomes" id="UP000703661">
    <property type="component" value="Unassembled WGS sequence"/>
</dbReference>
<proteinExistence type="predicted"/>
<sequence>MRRASSVSDPPPSSNNGNHSAMVAATAAVSASIAAAIGSPKHATGMYYSSGGEDGDDDMGSDSVYNTIQRGWIDENRYVAMATPKGPPMDPLTLSKRPPPKSILKKQSYDNNSGGNNGVNANVTTVVAPVPSVARASSTVSSILESDVHPMAPVDENSPDSKPFTLPTDHRAKLVTNSPPPPPTHPEEEPSSPPDDSDSELVNPLDDLLLPEHSKGSSSSSSGSGNSNGSRSKTGDSYSSQKGASTPSDYRPGMQSNQAYRSRGDDISQAEMLNDEMMSVGARAQDLARQYYGYGSVTSGRRGSQQGVSSAADTNGGRGTGTRRSIAFHDRIEVIPAYRKADYNRQSDKNVTFKILTPEMRCDIRDELNNYKMREMAVHVDSMTNTAFH</sequence>
<evidence type="ECO:0000313" key="3">
    <source>
        <dbReference type="Proteomes" id="UP000703661"/>
    </source>
</evidence>
<dbReference type="PANTHER" id="PTHR12751">
    <property type="entry name" value="PHOSPHATASE AND ACTIN REGULATOR PHACTR"/>
    <property type="match status" value="1"/>
</dbReference>
<accession>A0A9P6N064</accession>
<feature type="region of interest" description="Disordered" evidence="1">
    <location>
        <begin position="150"/>
        <end position="263"/>
    </location>
</feature>
<name>A0A9P6N064_9FUNG</name>
<feature type="compositionally biased region" description="Low complexity" evidence="1">
    <location>
        <begin position="111"/>
        <end position="120"/>
    </location>
</feature>
<protein>
    <submittedName>
        <fullName evidence="2">Uncharacterized protein</fullName>
    </submittedName>
</protein>
<evidence type="ECO:0000256" key="1">
    <source>
        <dbReference type="SAM" id="MobiDB-lite"/>
    </source>
</evidence>
<organism evidence="2 3">
    <name type="scientific">Entomortierella chlamydospora</name>
    <dbReference type="NCBI Taxonomy" id="101097"/>
    <lineage>
        <taxon>Eukaryota</taxon>
        <taxon>Fungi</taxon>
        <taxon>Fungi incertae sedis</taxon>
        <taxon>Mucoromycota</taxon>
        <taxon>Mortierellomycotina</taxon>
        <taxon>Mortierellomycetes</taxon>
        <taxon>Mortierellales</taxon>
        <taxon>Mortierellaceae</taxon>
        <taxon>Entomortierella</taxon>
    </lineage>
</organism>
<feature type="region of interest" description="Disordered" evidence="1">
    <location>
        <begin position="1"/>
        <end position="21"/>
    </location>
</feature>
<keyword evidence="3" id="KW-1185">Reference proteome</keyword>
<dbReference type="GO" id="GO:0003779">
    <property type="term" value="F:actin binding"/>
    <property type="evidence" value="ECO:0007669"/>
    <property type="project" value="TreeGrafter"/>
</dbReference>
<dbReference type="EMBL" id="JAAAID010000240">
    <property type="protein sequence ID" value="KAG0020097.1"/>
    <property type="molecule type" value="Genomic_DNA"/>
</dbReference>
<comment type="caution">
    <text evidence="2">The sequence shown here is derived from an EMBL/GenBank/DDBJ whole genome shotgun (WGS) entry which is preliminary data.</text>
</comment>
<reference evidence="2" key="1">
    <citation type="journal article" date="2020" name="Fungal Divers.">
        <title>Resolving the Mortierellaceae phylogeny through synthesis of multi-gene phylogenetics and phylogenomics.</title>
        <authorList>
            <person name="Vandepol N."/>
            <person name="Liber J."/>
            <person name="Desiro A."/>
            <person name="Na H."/>
            <person name="Kennedy M."/>
            <person name="Barry K."/>
            <person name="Grigoriev I.V."/>
            <person name="Miller A.N."/>
            <person name="O'Donnell K."/>
            <person name="Stajich J.E."/>
            <person name="Bonito G."/>
        </authorList>
    </citation>
    <scope>NUCLEOTIDE SEQUENCE</scope>
    <source>
        <strain evidence="2">NRRL 2769</strain>
    </source>
</reference>
<evidence type="ECO:0000313" key="2">
    <source>
        <dbReference type="EMBL" id="KAG0020097.1"/>
    </source>
</evidence>
<feature type="compositionally biased region" description="Low complexity" evidence="1">
    <location>
        <begin position="299"/>
        <end position="310"/>
    </location>
</feature>
<feature type="compositionally biased region" description="Polar residues" evidence="1">
    <location>
        <begin position="235"/>
        <end position="260"/>
    </location>
</feature>
<dbReference type="AlphaFoldDB" id="A0A9P6N064"/>
<gene>
    <name evidence="2" type="ORF">BGZ80_004787</name>
</gene>
<dbReference type="GO" id="GO:0030036">
    <property type="term" value="P:actin cytoskeleton organization"/>
    <property type="evidence" value="ECO:0007669"/>
    <property type="project" value="TreeGrafter"/>
</dbReference>
<feature type="region of interest" description="Disordered" evidence="1">
    <location>
        <begin position="84"/>
        <end position="120"/>
    </location>
</feature>
<feature type="region of interest" description="Disordered" evidence="1">
    <location>
        <begin position="297"/>
        <end position="323"/>
    </location>
</feature>
<dbReference type="PANTHER" id="PTHR12751:SF18">
    <property type="entry name" value="PHOSPHATASE AND ACTIN REGULATOR 1"/>
    <property type="match status" value="1"/>
</dbReference>
<feature type="compositionally biased region" description="Low complexity" evidence="1">
    <location>
        <begin position="216"/>
        <end position="232"/>
    </location>
</feature>